<organism evidence="5 6">
    <name type="scientific">Sarcophilus harrisii</name>
    <name type="common">Tasmanian devil</name>
    <name type="synonym">Sarcophilus laniarius</name>
    <dbReference type="NCBI Taxonomy" id="9305"/>
    <lineage>
        <taxon>Eukaryota</taxon>
        <taxon>Metazoa</taxon>
        <taxon>Chordata</taxon>
        <taxon>Craniata</taxon>
        <taxon>Vertebrata</taxon>
        <taxon>Euteleostomi</taxon>
        <taxon>Mammalia</taxon>
        <taxon>Metatheria</taxon>
        <taxon>Dasyuromorphia</taxon>
        <taxon>Dasyuridae</taxon>
        <taxon>Sarcophilus</taxon>
    </lineage>
</organism>
<dbReference type="PANTHER" id="PTHR23267">
    <property type="entry name" value="IMMUNOGLOBULIN LIGHT CHAIN"/>
    <property type="match status" value="1"/>
</dbReference>
<reference evidence="5 6" key="1">
    <citation type="journal article" date="2011" name="Proc. Natl. Acad. Sci. U.S.A.">
        <title>Genetic diversity and population structure of the endangered marsupial Sarcophilus harrisii (Tasmanian devil).</title>
        <authorList>
            <person name="Miller W."/>
            <person name="Hayes V.M."/>
            <person name="Ratan A."/>
            <person name="Petersen D.C."/>
            <person name="Wittekindt N.E."/>
            <person name="Miller J."/>
            <person name="Walenz B."/>
            <person name="Knight J."/>
            <person name="Qi J."/>
            <person name="Zhao F."/>
            <person name="Wang Q."/>
            <person name="Bedoya-Reina O.C."/>
            <person name="Katiyar N."/>
            <person name="Tomsho L.P."/>
            <person name="Kasson L.M."/>
            <person name="Hardie R.A."/>
            <person name="Woodbridge P."/>
            <person name="Tindall E.A."/>
            <person name="Bertelsen M.F."/>
            <person name="Dixon D."/>
            <person name="Pyecroft S."/>
            <person name="Helgen K.M."/>
            <person name="Lesk A.M."/>
            <person name="Pringle T.H."/>
            <person name="Patterson N."/>
            <person name="Zhang Y."/>
            <person name="Kreiss A."/>
            <person name="Woods G.M."/>
            <person name="Jones M.E."/>
            <person name="Schuster S.C."/>
        </authorList>
    </citation>
    <scope>NUCLEOTIDE SEQUENCE [LARGE SCALE GENOMIC DNA]</scope>
</reference>
<dbReference type="AlphaFoldDB" id="A0A7N4PI93"/>
<dbReference type="SMART" id="SM00406">
    <property type="entry name" value="IGv"/>
    <property type="match status" value="1"/>
</dbReference>
<feature type="domain" description="Ig-like" evidence="4">
    <location>
        <begin position="1"/>
        <end position="99"/>
    </location>
</feature>
<name>A0A7N4PI93_SARHA</name>
<dbReference type="SUPFAM" id="SSF48726">
    <property type="entry name" value="Immunoglobulin"/>
    <property type="match status" value="1"/>
</dbReference>
<sequence>IVLTQSPGSVSVRSGERVTISCKASQSVVHTDGNTYLKWFHHKPGQSPRLLIYKISSLHSGVPARFSGSGAEKDFSLTISSVEAEDGADYYCAQGSYSP</sequence>
<dbReference type="InterPro" id="IPR036179">
    <property type="entry name" value="Ig-like_dom_sf"/>
</dbReference>
<dbReference type="GO" id="GO:0005886">
    <property type="term" value="C:plasma membrane"/>
    <property type="evidence" value="ECO:0007669"/>
    <property type="project" value="UniProtKB-ARBA"/>
</dbReference>
<keyword evidence="1" id="KW-0391">Immunity</keyword>
<evidence type="ECO:0000256" key="3">
    <source>
        <dbReference type="ARBA" id="ARBA00043265"/>
    </source>
</evidence>
<dbReference type="GeneTree" id="ENSGT00940000153770"/>
<dbReference type="InterPro" id="IPR013106">
    <property type="entry name" value="Ig_V-set"/>
</dbReference>
<evidence type="ECO:0000313" key="5">
    <source>
        <dbReference type="Ensembl" id="ENSSHAP00000038881.1"/>
    </source>
</evidence>
<dbReference type="Pfam" id="PF07686">
    <property type="entry name" value="V-set"/>
    <property type="match status" value="1"/>
</dbReference>
<evidence type="ECO:0000313" key="6">
    <source>
        <dbReference type="Proteomes" id="UP000007648"/>
    </source>
</evidence>
<dbReference type="FunCoup" id="A0A7N4PI93">
    <property type="interactions" value="532"/>
</dbReference>
<keyword evidence="6" id="KW-1185">Reference proteome</keyword>
<evidence type="ECO:0000256" key="2">
    <source>
        <dbReference type="ARBA" id="ARBA00023130"/>
    </source>
</evidence>
<reference evidence="5" key="3">
    <citation type="submission" date="2025-09" db="UniProtKB">
        <authorList>
            <consortium name="Ensembl"/>
        </authorList>
    </citation>
    <scope>IDENTIFICATION</scope>
</reference>
<dbReference type="InterPro" id="IPR050150">
    <property type="entry name" value="IgV_Light_Chain"/>
</dbReference>
<dbReference type="FunFam" id="2.60.40.10:FF:000350">
    <property type="entry name" value="Immunoglobulin kappa chain variable 18-36"/>
    <property type="match status" value="1"/>
</dbReference>
<protein>
    <recommendedName>
        <fullName evidence="4">Ig-like domain-containing protein</fullName>
    </recommendedName>
</protein>
<dbReference type="GO" id="GO:0019814">
    <property type="term" value="C:immunoglobulin complex"/>
    <property type="evidence" value="ECO:0007669"/>
    <property type="project" value="UniProtKB-KW"/>
</dbReference>
<dbReference type="Proteomes" id="UP000007648">
    <property type="component" value="Unassembled WGS sequence"/>
</dbReference>
<dbReference type="InterPro" id="IPR013783">
    <property type="entry name" value="Ig-like_fold"/>
</dbReference>
<dbReference type="Gene3D" id="2.60.40.10">
    <property type="entry name" value="Immunoglobulins"/>
    <property type="match status" value="1"/>
</dbReference>
<keyword evidence="2" id="KW-1064">Adaptive immunity</keyword>
<keyword evidence="3" id="KW-1280">Immunoglobulin</keyword>
<dbReference type="GO" id="GO:0005576">
    <property type="term" value="C:extracellular region"/>
    <property type="evidence" value="ECO:0007669"/>
    <property type="project" value="UniProtKB-ARBA"/>
</dbReference>
<accession>A0A7N4PI93</accession>
<dbReference type="InterPro" id="IPR007110">
    <property type="entry name" value="Ig-like_dom"/>
</dbReference>
<dbReference type="InParanoid" id="A0A7N4PI93"/>
<dbReference type="InterPro" id="IPR003599">
    <property type="entry name" value="Ig_sub"/>
</dbReference>
<reference evidence="5" key="2">
    <citation type="submission" date="2025-08" db="UniProtKB">
        <authorList>
            <consortium name="Ensembl"/>
        </authorList>
    </citation>
    <scope>IDENTIFICATION</scope>
</reference>
<dbReference type="PROSITE" id="PS50835">
    <property type="entry name" value="IG_LIKE"/>
    <property type="match status" value="1"/>
</dbReference>
<evidence type="ECO:0000256" key="1">
    <source>
        <dbReference type="ARBA" id="ARBA00022859"/>
    </source>
</evidence>
<evidence type="ECO:0000259" key="4">
    <source>
        <dbReference type="PROSITE" id="PS50835"/>
    </source>
</evidence>
<dbReference type="Ensembl" id="ENSSHAT00000048441.1">
    <property type="protein sequence ID" value="ENSSHAP00000038881.1"/>
    <property type="gene ID" value="ENSSHAG00000024994.1"/>
</dbReference>
<proteinExistence type="predicted"/>
<dbReference type="SMART" id="SM00409">
    <property type="entry name" value="IG"/>
    <property type="match status" value="1"/>
</dbReference>
<dbReference type="GO" id="GO:0002250">
    <property type="term" value="P:adaptive immune response"/>
    <property type="evidence" value="ECO:0007669"/>
    <property type="project" value="UniProtKB-KW"/>
</dbReference>